<feature type="domain" description="HTH tetR-type" evidence="5">
    <location>
        <begin position="220"/>
        <end position="280"/>
    </location>
</feature>
<accession>A0A1H2DBA9</accession>
<organism evidence="6 7">
    <name type="scientific">Actinoplanes derwentensis</name>
    <dbReference type="NCBI Taxonomy" id="113562"/>
    <lineage>
        <taxon>Bacteria</taxon>
        <taxon>Bacillati</taxon>
        <taxon>Actinomycetota</taxon>
        <taxon>Actinomycetes</taxon>
        <taxon>Micromonosporales</taxon>
        <taxon>Micromonosporaceae</taxon>
        <taxon>Actinoplanes</taxon>
    </lineage>
</organism>
<evidence type="ECO:0000259" key="5">
    <source>
        <dbReference type="PROSITE" id="PS50977"/>
    </source>
</evidence>
<dbReference type="GO" id="GO:0003700">
    <property type="term" value="F:DNA-binding transcription factor activity"/>
    <property type="evidence" value="ECO:0007669"/>
    <property type="project" value="TreeGrafter"/>
</dbReference>
<keyword evidence="3" id="KW-0804">Transcription</keyword>
<evidence type="ECO:0000256" key="1">
    <source>
        <dbReference type="ARBA" id="ARBA00023015"/>
    </source>
</evidence>
<proteinExistence type="predicted"/>
<dbReference type="Gene3D" id="1.10.357.10">
    <property type="entry name" value="Tetracycline Repressor, domain 2"/>
    <property type="match status" value="2"/>
</dbReference>
<dbReference type="PROSITE" id="PS50977">
    <property type="entry name" value="HTH_TETR_2"/>
    <property type="match status" value="2"/>
</dbReference>
<dbReference type="RefSeq" id="WP_092555418.1">
    <property type="nucleotide sequence ID" value="NZ_BOMJ01000060.1"/>
</dbReference>
<dbReference type="InterPro" id="IPR023772">
    <property type="entry name" value="DNA-bd_HTH_TetR-type_CS"/>
</dbReference>
<name>A0A1H2DBA9_9ACTN</name>
<dbReference type="Pfam" id="PF00440">
    <property type="entry name" value="TetR_N"/>
    <property type="match status" value="2"/>
</dbReference>
<dbReference type="OrthoDB" id="4456617at2"/>
<evidence type="ECO:0000256" key="3">
    <source>
        <dbReference type="ARBA" id="ARBA00023163"/>
    </source>
</evidence>
<dbReference type="InterPro" id="IPR009057">
    <property type="entry name" value="Homeodomain-like_sf"/>
</dbReference>
<keyword evidence="1" id="KW-0805">Transcription regulation</keyword>
<dbReference type="InterPro" id="IPR001647">
    <property type="entry name" value="HTH_TetR"/>
</dbReference>
<evidence type="ECO:0000256" key="2">
    <source>
        <dbReference type="ARBA" id="ARBA00023125"/>
    </source>
</evidence>
<dbReference type="STRING" id="113562.SAMN04489716_9030"/>
<evidence type="ECO:0000256" key="4">
    <source>
        <dbReference type="PROSITE-ProRule" id="PRU00335"/>
    </source>
</evidence>
<keyword evidence="7" id="KW-1185">Reference proteome</keyword>
<reference evidence="6 7" key="1">
    <citation type="submission" date="2016-10" db="EMBL/GenBank/DDBJ databases">
        <authorList>
            <person name="de Groot N.N."/>
        </authorList>
    </citation>
    <scope>NUCLEOTIDE SEQUENCE [LARGE SCALE GENOMIC DNA]</scope>
    <source>
        <strain evidence="6 7">DSM 43941</strain>
    </source>
</reference>
<evidence type="ECO:0000313" key="7">
    <source>
        <dbReference type="Proteomes" id="UP000198688"/>
    </source>
</evidence>
<keyword evidence="2 4" id="KW-0238">DNA-binding</keyword>
<dbReference type="PRINTS" id="PR00455">
    <property type="entry name" value="HTHTETR"/>
</dbReference>
<protein>
    <submittedName>
        <fullName evidence="6">DNA-binding transcriptional regulator, AcrR family</fullName>
    </submittedName>
</protein>
<gene>
    <name evidence="6" type="ORF">SAMN04489716_9030</name>
</gene>
<dbReference type="SUPFAM" id="SSF48498">
    <property type="entry name" value="Tetracyclin repressor-like, C-terminal domain"/>
    <property type="match status" value="1"/>
</dbReference>
<dbReference type="GO" id="GO:0000976">
    <property type="term" value="F:transcription cis-regulatory region binding"/>
    <property type="evidence" value="ECO:0007669"/>
    <property type="project" value="TreeGrafter"/>
</dbReference>
<dbReference type="EMBL" id="LT629758">
    <property type="protein sequence ID" value="SDT80028.1"/>
    <property type="molecule type" value="Genomic_DNA"/>
</dbReference>
<feature type="DNA-binding region" description="H-T-H motif" evidence="4">
    <location>
        <begin position="243"/>
        <end position="262"/>
    </location>
</feature>
<dbReference type="PANTHER" id="PTHR30055">
    <property type="entry name" value="HTH-TYPE TRANSCRIPTIONAL REGULATOR RUTR"/>
    <property type="match status" value="1"/>
</dbReference>
<dbReference type="Gene3D" id="1.10.10.60">
    <property type="entry name" value="Homeodomain-like"/>
    <property type="match status" value="2"/>
</dbReference>
<feature type="DNA-binding region" description="H-T-H motif" evidence="4">
    <location>
        <begin position="42"/>
        <end position="61"/>
    </location>
</feature>
<dbReference type="SUPFAM" id="SSF46689">
    <property type="entry name" value="Homeodomain-like"/>
    <property type="match status" value="2"/>
</dbReference>
<dbReference type="InterPro" id="IPR050109">
    <property type="entry name" value="HTH-type_TetR-like_transc_reg"/>
</dbReference>
<dbReference type="PROSITE" id="PS01081">
    <property type="entry name" value="HTH_TETR_1"/>
    <property type="match status" value="1"/>
</dbReference>
<evidence type="ECO:0000313" key="6">
    <source>
        <dbReference type="EMBL" id="SDT80028.1"/>
    </source>
</evidence>
<dbReference type="AlphaFoldDB" id="A0A1H2DBA9"/>
<dbReference type="PANTHER" id="PTHR30055:SF234">
    <property type="entry name" value="HTH-TYPE TRANSCRIPTIONAL REGULATOR BETI"/>
    <property type="match status" value="1"/>
</dbReference>
<sequence>MSIAEAGEPAPPAVRRRPKNRRAQLALAAAEMFCERGYHGVSLDEIATAVGISGPAIYRHFPNKYAMLVHATRELAEAVRAATGPPLDGDPEQRLGTLLGVLARLSVEHRRVVGLYQWEWRYLEPEHREEFMVELAALATRMAVPLRQSRPELTGRDAHALVRAALSVLGSLGTHRAAIARGRAEAVLRRVAAAVLRAEPATPLAPTTEHPEPEPVLGVTARREILLAESVKLFHRHGYHAVGVEDIGRAAGITASSVYRYFPGKADILAAAFYRASERVAESTATALTGAADDADALRRMTESYVELTFERSALVSVYLAENNNLPEVDRHELRKVQRLHVEEWVRLLGRLRPELPVPEARILVHAALNLVTDLSRMVRFDRRSGMDRHLNRLMMTVLRA</sequence>
<dbReference type="InterPro" id="IPR036271">
    <property type="entry name" value="Tet_transcr_reg_TetR-rel_C_sf"/>
</dbReference>
<feature type="domain" description="HTH tetR-type" evidence="5">
    <location>
        <begin position="19"/>
        <end position="79"/>
    </location>
</feature>
<dbReference type="Proteomes" id="UP000198688">
    <property type="component" value="Chromosome I"/>
</dbReference>